<feature type="repeat" description="ANK" evidence="3">
    <location>
        <begin position="729"/>
        <end position="761"/>
    </location>
</feature>
<dbReference type="InterPro" id="IPR036770">
    <property type="entry name" value="Ankyrin_rpt-contain_sf"/>
</dbReference>
<protein>
    <recommendedName>
        <fullName evidence="7">Ankyrin repeat protein</fullName>
    </recommendedName>
</protein>
<evidence type="ECO:0000313" key="6">
    <source>
        <dbReference type="Proteomes" id="UP001600888"/>
    </source>
</evidence>
<feature type="repeat" description="ANK" evidence="3">
    <location>
        <begin position="887"/>
        <end position="919"/>
    </location>
</feature>
<name>A0ABR4EE69_9PEZI</name>
<dbReference type="SUPFAM" id="SSF48403">
    <property type="entry name" value="Ankyrin repeat"/>
    <property type="match status" value="2"/>
</dbReference>
<feature type="repeat" description="ANK" evidence="3">
    <location>
        <begin position="511"/>
        <end position="544"/>
    </location>
</feature>
<comment type="caution">
    <text evidence="5">The sequence shown here is derived from an EMBL/GenBank/DDBJ whole genome shotgun (WGS) entry which is preliminary data.</text>
</comment>
<dbReference type="PANTHER" id="PTHR24198">
    <property type="entry name" value="ANKYRIN REPEAT AND PROTEIN KINASE DOMAIN-CONTAINING PROTEIN"/>
    <property type="match status" value="1"/>
</dbReference>
<evidence type="ECO:0000256" key="3">
    <source>
        <dbReference type="PROSITE-ProRule" id="PRU00023"/>
    </source>
</evidence>
<keyword evidence="6" id="KW-1185">Reference proteome</keyword>
<evidence type="ECO:0000313" key="5">
    <source>
        <dbReference type="EMBL" id="KAL2280745.1"/>
    </source>
</evidence>
<dbReference type="EMBL" id="JBAWTH010000063">
    <property type="protein sequence ID" value="KAL2280745.1"/>
    <property type="molecule type" value="Genomic_DNA"/>
</dbReference>
<evidence type="ECO:0008006" key="7">
    <source>
        <dbReference type="Google" id="ProtNLM"/>
    </source>
</evidence>
<dbReference type="Gene3D" id="1.25.40.20">
    <property type="entry name" value="Ankyrin repeat-containing domain"/>
    <property type="match status" value="3"/>
</dbReference>
<dbReference type="SMART" id="SM00248">
    <property type="entry name" value="ANK"/>
    <property type="match status" value="14"/>
</dbReference>
<feature type="repeat" description="ANK" evidence="3">
    <location>
        <begin position="444"/>
        <end position="476"/>
    </location>
</feature>
<dbReference type="Pfam" id="PF12796">
    <property type="entry name" value="Ank_2"/>
    <property type="match status" value="6"/>
</dbReference>
<evidence type="ECO:0000256" key="2">
    <source>
        <dbReference type="ARBA" id="ARBA00023043"/>
    </source>
</evidence>
<feature type="repeat" description="ANK" evidence="3">
    <location>
        <begin position="545"/>
        <end position="577"/>
    </location>
</feature>
<sequence length="984" mass="107181">MAPRKKETALELCDKATVLGNTIAIRMLEYLSTVKHHVQGFRELANEFLEVCRILWAIETGLNTNKHSNLPADMTVELEKRFRQANDDFIVLNQLVTRFLDNDKKHGFARLSKGFKMMFADSDVHKMRASLEKTREALRMSALVFRWSLGEADVDATIGIGYTGLAAALDRLNGTKRTNSANTIQQQQQQQRTTTPSQQGLSTPQPAPSEVSRPRTFDPGLDLPPALPPLNIMDRQSTTSHDFMGNRITGTTAVDDLPDLPGLPDGLGGGMPDRAPSRSVRDGPGSLRSSKGPAQSLVREIPPSDMSSPTGSSSRGNSTTQTDNASTHTAETETLLEDLLSEADLNDGNKMPHQVTRIKADPATVPRWTPRYSTGSNVPQYKAALAQAVQKKNHGVVEQLLDRGVAPDTLAEINLLREAVMNRDAESVRLLLLFGADPNSVDKNGFSPLLTATELGYVDGAKMLIKYGADPNLSAGPDADSPLAMAVLDNKLEMVQLFLMYGGDPDRVMANGNTVLIRAINRKTPKRVVELMLNYGSDPDGKNGEGTSPLYQCVSVQRLDLAVLLLDRGASADLPGPKHLLWPSAYQPQFLKLLLSRGADFRKAPGIMELATSINNIESVRTLLSAGVDPNAKKDGVYTPLCSAIRDNRADIVTLLLASGADPNLPASEYPCFKCVTHHRSHLLPQVVEAGGDPTEPKGIVEKAVQHNNRDALVYLLDYGVGVNVKSPEGYTPLTTAIREDRADMVDLLLARGADPGIRGQDWPLCMAVKRPNILKKLLPAVSNPKMFKGVVEMAVCANQLESIKLLLSAGFSVEAKNGGVFSPLTSAIREGHKHIVHYLIDEAGADVNAPGEHLPIIKSIRRMRNNDTEILELLLARGADINLMYRGWNAVLQAVENGDAHVLKILVEKGNGIDLEQRDENGRTVMDIVQSHGWEEAVTIINGGGRRLSVFSSLSWGVILGENGETMSMSRTSMDTIREPEDE</sequence>
<keyword evidence="2 3" id="KW-0040">ANK repeat</keyword>
<feature type="compositionally biased region" description="Low complexity" evidence="4">
    <location>
        <begin position="183"/>
        <end position="199"/>
    </location>
</feature>
<evidence type="ECO:0000256" key="1">
    <source>
        <dbReference type="ARBA" id="ARBA00022737"/>
    </source>
</evidence>
<dbReference type="Proteomes" id="UP001600888">
    <property type="component" value="Unassembled WGS sequence"/>
</dbReference>
<dbReference type="PANTHER" id="PTHR24198:SF165">
    <property type="entry name" value="ANKYRIN REPEAT-CONTAINING PROTEIN-RELATED"/>
    <property type="match status" value="1"/>
</dbReference>
<feature type="region of interest" description="Disordered" evidence="4">
    <location>
        <begin position="179"/>
        <end position="331"/>
    </location>
</feature>
<proteinExistence type="predicted"/>
<accession>A0ABR4EE69</accession>
<keyword evidence="1" id="KW-0677">Repeat</keyword>
<organism evidence="5 6">
    <name type="scientific">Diaporthe vaccinii</name>
    <dbReference type="NCBI Taxonomy" id="105482"/>
    <lineage>
        <taxon>Eukaryota</taxon>
        <taxon>Fungi</taxon>
        <taxon>Dikarya</taxon>
        <taxon>Ascomycota</taxon>
        <taxon>Pezizomycotina</taxon>
        <taxon>Sordariomycetes</taxon>
        <taxon>Sordariomycetidae</taxon>
        <taxon>Diaporthales</taxon>
        <taxon>Diaporthaceae</taxon>
        <taxon>Diaporthe</taxon>
        <taxon>Diaporthe eres species complex</taxon>
    </lineage>
</organism>
<reference evidence="5 6" key="1">
    <citation type="submission" date="2024-03" db="EMBL/GenBank/DDBJ databases">
        <title>A high-quality draft genome sequence of Diaporthe vaccinii, a causative agent of upright dieback and viscid rot disease in cranberry plants.</title>
        <authorList>
            <person name="Sarrasin M."/>
            <person name="Lang B.F."/>
            <person name="Burger G."/>
        </authorList>
    </citation>
    <scope>NUCLEOTIDE SEQUENCE [LARGE SCALE GENOMIC DNA]</scope>
    <source>
        <strain evidence="5 6">IS7</strain>
    </source>
</reference>
<feature type="compositionally biased region" description="Low complexity" evidence="4">
    <location>
        <begin position="303"/>
        <end position="331"/>
    </location>
</feature>
<dbReference type="PROSITE" id="PS50297">
    <property type="entry name" value="ANK_REP_REGION"/>
    <property type="match status" value="2"/>
</dbReference>
<dbReference type="InterPro" id="IPR002110">
    <property type="entry name" value="Ankyrin_rpt"/>
</dbReference>
<evidence type="ECO:0000256" key="4">
    <source>
        <dbReference type="SAM" id="MobiDB-lite"/>
    </source>
</evidence>
<dbReference type="PROSITE" id="PS50088">
    <property type="entry name" value="ANK_REPEAT"/>
    <property type="match status" value="6"/>
</dbReference>
<feature type="repeat" description="ANK" evidence="3">
    <location>
        <begin position="636"/>
        <end position="668"/>
    </location>
</feature>
<gene>
    <name evidence="5" type="ORF">FJTKL_12261</name>
</gene>